<gene>
    <name evidence="2" type="ORF">JHL15_18855</name>
</gene>
<sequence>MHSYFITTWGITNFLLLISFIFGIAKYSALRKEEKQYVFYIGFLLLIEAATNFLTVVLHYKDTSFLYPIYIAGEFFLLTSLFIRKLGISKYGLIPLAILALGFLIMNKVSKTYFNDDVVKVTSNIIIVCFAGYTLLQQIKNSKVINRFTLVDACIFFYYSVSVFIFIIQHQIASLSEDNYYAILGTNNILSSILYGSFIYTFIKLKK</sequence>
<dbReference type="EMBL" id="JAENHK010000010">
    <property type="protein sequence ID" value="MBK1897834.1"/>
    <property type="molecule type" value="Genomic_DNA"/>
</dbReference>
<feature type="transmembrane region" description="Helical" evidence="1">
    <location>
        <begin position="148"/>
        <end position="168"/>
    </location>
</feature>
<accession>A0ABS1FZF8</accession>
<dbReference type="Proteomes" id="UP000628669">
    <property type="component" value="Unassembled WGS sequence"/>
</dbReference>
<organism evidence="2 3">
    <name type="scientific">Chryseobacterium paridis</name>
    <dbReference type="NCBI Taxonomy" id="2800328"/>
    <lineage>
        <taxon>Bacteria</taxon>
        <taxon>Pseudomonadati</taxon>
        <taxon>Bacteroidota</taxon>
        <taxon>Flavobacteriia</taxon>
        <taxon>Flavobacteriales</taxon>
        <taxon>Weeksellaceae</taxon>
        <taxon>Chryseobacterium group</taxon>
        <taxon>Chryseobacterium</taxon>
    </lineage>
</organism>
<feature type="transmembrane region" description="Helical" evidence="1">
    <location>
        <begin position="90"/>
        <end position="106"/>
    </location>
</feature>
<evidence type="ECO:0000256" key="1">
    <source>
        <dbReference type="SAM" id="Phobius"/>
    </source>
</evidence>
<evidence type="ECO:0000313" key="2">
    <source>
        <dbReference type="EMBL" id="MBK1897834.1"/>
    </source>
</evidence>
<keyword evidence="1" id="KW-0812">Transmembrane</keyword>
<keyword evidence="1" id="KW-1133">Transmembrane helix</keyword>
<comment type="caution">
    <text evidence="2">The sequence shown here is derived from an EMBL/GenBank/DDBJ whole genome shotgun (WGS) entry which is preliminary data.</text>
</comment>
<feature type="transmembrane region" description="Helical" evidence="1">
    <location>
        <begin position="65"/>
        <end position="83"/>
    </location>
</feature>
<feature type="transmembrane region" description="Helical" evidence="1">
    <location>
        <begin position="118"/>
        <end position="136"/>
    </location>
</feature>
<dbReference type="RefSeq" id="WP_200248264.1">
    <property type="nucleotide sequence ID" value="NZ_JAENHK010000010.1"/>
</dbReference>
<protein>
    <recommendedName>
        <fullName evidence="4">YhhN-like protein</fullName>
    </recommendedName>
</protein>
<reference evidence="3" key="1">
    <citation type="submission" date="2021-01" db="EMBL/GenBank/DDBJ databases">
        <title>Genome public.</title>
        <authorList>
            <person name="Liu C."/>
            <person name="Sun Q."/>
        </authorList>
    </citation>
    <scope>NUCLEOTIDE SEQUENCE [LARGE SCALE GENOMIC DNA]</scope>
    <source>
        <strain evidence="3">YIM B02567</strain>
    </source>
</reference>
<name>A0ABS1FZF8_9FLAO</name>
<keyword evidence="1" id="KW-0472">Membrane</keyword>
<evidence type="ECO:0008006" key="4">
    <source>
        <dbReference type="Google" id="ProtNLM"/>
    </source>
</evidence>
<feature type="transmembrane region" description="Helical" evidence="1">
    <location>
        <begin position="6"/>
        <end position="25"/>
    </location>
</feature>
<evidence type="ECO:0000313" key="3">
    <source>
        <dbReference type="Proteomes" id="UP000628669"/>
    </source>
</evidence>
<feature type="transmembrane region" description="Helical" evidence="1">
    <location>
        <begin position="37"/>
        <end position="59"/>
    </location>
</feature>
<proteinExistence type="predicted"/>
<feature type="transmembrane region" description="Helical" evidence="1">
    <location>
        <begin position="180"/>
        <end position="203"/>
    </location>
</feature>
<keyword evidence="3" id="KW-1185">Reference proteome</keyword>